<dbReference type="OMA" id="CIFKQEE"/>
<proteinExistence type="predicted"/>
<sequence>MKSVHFQLPDPPLPFPFGYSYNTKVDAIPYLPESLANQREQTQTSKNDYTFQNLLNEQEIMDKKQTIENPQRISHVGYSLGDSLLVQEISRENQQMKSTTGQWLDLGSIQLNLRKQIEIAKTISQPSGKQFQELLEKLLSIISSQQFKGISQMILDSEFNGIIFQIRALSNLEILYKIQFEEIINCIFKQEEKLLFQELVREMTKDAYMYWMEPLYYEVQQRQIPQAKWKQFIQSQITLYNM</sequence>
<protein>
    <submittedName>
        <fullName evidence="1">Uncharacterized protein</fullName>
    </submittedName>
</protein>
<comment type="caution">
    <text evidence="1">The sequence shown here is derived from an EMBL/GenBank/DDBJ whole genome shotgun (WGS) entry which is preliminary data.</text>
</comment>
<accession>A0A8S1XCU8</accession>
<dbReference type="Proteomes" id="UP000683925">
    <property type="component" value="Unassembled WGS sequence"/>
</dbReference>
<reference evidence="1" key="1">
    <citation type="submission" date="2021-01" db="EMBL/GenBank/DDBJ databases">
        <authorList>
            <consortium name="Genoscope - CEA"/>
            <person name="William W."/>
        </authorList>
    </citation>
    <scope>NUCLEOTIDE SEQUENCE</scope>
</reference>
<dbReference type="OrthoDB" id="304251at2759"/>
<keyword evidence="2" id="KW-1185">Reference proteome</keyword>
<organism evidence="1 2">
    <name type="scientific">Paramecium octaurelia</name>
    <dbReference type="NCBI Taxonomy" id="43137"/>
    <lineage>
        <taxon>Eukaryota</taxon>
        <taxon>Sar</taxon>
        <taxon>Alveolata</taxon>
        <taxon>Ciliophora</taxon>
        <taxon>Intramacronucleata</taxon>
        <taxon>Oligohymenophorea</taxon>
        <taxon>Peniculida</taxon>
        <taxon>Parameciidae</taxon>
        <taxon>Paramecium</taxon>
    </lineage>
</organism>
<evidence type="ECO:0000313" key="1">
    <source>
        <dbReference type="EMBL" id="CAD8198884.1"/>
    </source>
</evidence>
<dbReference type="EMBL" id="CAJJDP010000118">
    <property type="protein sequence ID" value="CAD8198884.1"/>
    <property type="molecule type" value="Genomic_DNA"/>
</dbReference>
<dbReference type="AlphaFoldDB" id="A0A8S1XCU8"/>
<gene>
    <name evidence="1" type="ORF">POCTA_138.1.T1180035</name>
</gene>
<name>A0A8S1XCU8_PAROT</name>
<evidence type="ECO:0000313" key="2">
    <source>
        <dbReference type="Proteomes" id="UP000683925"/>
    </source>
</evidence>